<dbReference type="EMBL" id="APRL01000015">
    <property type="protein sequence ID" value="ENW89945.1"/>
    <property type="molecule type" value="Genomic_DNA"/>
</dbReference>
<organism evidence="2 3">
    <name type="scientific">Acinetobacter dispersus</name>
    <dbReference type="NCBI Taxonomy" id="70348"/>
    <lineage>
        <taxon>Bacteria</taxon>
        <taxon>Pseudomonadati</taxon>
        <taxon>Pseudomonadota</taxon>
        <taxon>Gammaproteobacteria</taxon>
        <taxon>Moraxellales</taxon>
        <taxon>Moraxellaceae</taxon>
        <taxon>Acinetobacter</taxon>
    </lineage>
</organism>
<comment type="caution">
    <text evidence="2">The sequence shown here is derived from an EMBL/GenBank/DDBJ whole genome shotgun (WGS) entry which is preliminary data.</text>
</comment>
<dbReference type="HOGENOM" id="CLU_1003361_0_0_6"/>
<gene>
    <name evidence="2" type="ORF">F904_03694</name>
</gene>
<reference evidence="2 3" key="1">
    <citation type="submission" date="2013-02" db="EMBL/GenBank/DDBJ databases">
        <title>The Genome Sequence of Acinetobacter sp. ANC 4105.</title>
        <authorList>
            <consortium name="The Broad Institute Genome Sequencing Platform"/>
            <consortium name="The Broad Institute Genome Sequencing Center for Infectious Disease"/>
            <person name="Cerqueira G."/>
            <person name="Feldgarden M."/>
            <person name="Courvalin P."/>
            <person name="Perichon B."/>
            <person name="Grillot-Courvalin C."/>
            <person name="Clermont D."/>
            <person name="Rocha E."/>
            <person name="Yoon E.-J."/>
            <person name="Nemec A."/>
            <person name="Walker B."/>
            <person name="Young S.K."/>
            <person name="Zeng Q."/>
            <person name="Gargeya S."/>
            <person name="Fitzgerald M."/>
            <person name="Haas B."/>
            <person name="Abouelleil A."/>
            <person name="Alvarado L."/>
            <person name="Arachchi H.M."/>
            <person name="Berlin A.M."/>
            <person name="Chapman S.B."/>
            <person name="Dewar J."/>
            <person name="Goldberg J."/>
            <person name="Griggs A."/>
            <person name="Gujja S."/>
            <person name="Hansen M."/>
            <person name="Howarth C."/>
            <person name="Imamovic A."/>
            <person name="Larimer J."/>
            <person name="McCowan C."/>
            <person name="Murphy C."/>
            <person name="Neiman D."/>
            <person name="Pearson M."/>
            <person name="Priest M."/>
            <person name="Roberts A."/>
            <person name="Saif S."/>
            <person name="Shea T."/>
            <person name="Sisk P."/>
            <person name="Sykes S."/>
            <person name="Wortman J."/>
            <person name="Nusbaum C."/>
            <person name="Birren B."/>
        </authorList>
    </citation>
    <scope>NUCLEOTIDE SEQUENCE [LARGE SCALE GENOMIC DNA]</scope>
    <source>
        <strain evidence="2 3">ANC 4105</strain>
    </source>
</reference>
<feature type="transmembrane region" description="Helical" evidence="1">
    <location>
        <begin position="99"/>
        <end position="121"/>
    </location>
</feature>
<feature type="transmembrane region" description="Helical" evidence="1">
    <location>
        <begin position="192"/>
        <end position="213"/>
    </location>
</feature>
<accession>N9M9Z0</accession>
<keyword evidence="3" id="KW-1185">Reference proteome</keyword>
<evidence type="ECO:0000313" key="2">
    <source>
        <dbReference type="EMBL" id="ENW89945.1"/>
    </source>
</evidence>
<feature type="transmembrane region" description="Helical" evidence="1">
    <location>
        <begin position="7"/>
        <end position="26"/>
    </location>
</feature>
<feature type="transmembrane region" description="Helical" evidence="1">
    <location>
        <begin position="46"/>
        <end position="72"/>
    </location>
</feature>
<evidence type="ECO:0000313" key="3">
    <source>
        <dbReference type="Proteomes" id="UP000013261"/>
    </source>
</evidence>
<evidence type="ECO:0000256" key="1">
    <source>
        <dbReference type="SAM" id="Phobius"/>
    </source>
</evidence>
<keyword evidence="1" id="KW-0812">Transmembrane</keyword>
<keyword evidence="1" id="KW-1133">Transmembrane helix</keyword>
<dbReference type="PATRIC" id="fig|1217703.3.peg.3588"/>
<keyword evidence="1" id="KW-0472">Membrane</keyword>
<dbReference type="AlphaFoldDB" id="N9M9Z0"/>
<name>N9M9Z0_9GAMM</name>
<dbReference type="Proteomes" id="UP000013261">
    <property type="component" value="Unassembled WGS sequence"/>
</dbReference>
<proteinExistence type="predicted"/>
<sequence>MNLKLDFAILISILSFLFYFTGRVFLNGYLSPFNLNPNSFFDIQDYIYYSVLYNFEIILWGTFLAIFLSFIITNKEILKLKQILIGKIKYLFNYLDIRIYKYFSLDTTIFIISLFFIFIQSHTQNNLYLYPFTITYIVYEILNFSLIYHGPSSKHITIIEELDKNKLSENTLYFAKKNHIDEILKSFEKSAILHYLILSFSLPIFILILSTLVDIEQKGINKSKNDLINSQKIIIIDKTKDKYYLQICSRNLCIFSKKDYSNYKIKNINEITLKSIE</sequence>
<protein>
    <submittedName>
        <fullName evidence="2">Uncharacterized protein</fullName>
    </submittedName>
</protein>